<reference evidence="1 2" key="1">
    <citation type="submission" date="2015-10" db="EMBL/GenBank/DDBJ databases">
        <title>Genome sequencing of Penicillium freii.</title>
        <authorList>
            <person name="Nguyen H.D."/>
            <person name="Visagie C.M."/>
            <person name="Seifert K.A."/>
        </authorList>
    </citation>
    <scope>NUCLEOTIDE SEQUENCE [LARGE SCALE GENOMIC DNA]</scope>
    <source>
        <strain evidence="1 2">DAOM 242723</strain>
    </source>
</reference>
<evidence type="ECO:0000313" key="1">
    <source>
        <dbReference type="EMBL" id="KUM64016.1"/>
    </source>
</evidence>
<keyword evidence="2" id="KW-1185">Reference proteome</keyword>
<proteinExistence type="predicted"/>
<dbReference type="AlphaFoldDB" id="A0A101MNX8"/>
<protein>
    <submittedName>
        <fullName evidence="1">Uncharacterized protein</fullName>
    </submittedName>
</protein>
<organism evidence="1 2">
    <name type="scientific">Penicillium freii</name>
    <dbReference type="NCBI Taxonomy" id="48697"/>
    <lineage>
        <taxon>Eukaryota</taxon>
        <taxon>Fungi</taxon>
        <taxon>Dikarya</taxon>
        <taxon>Ascomycota</taxon>
        <taxon>Pezizomycotina</taxon>
        <taxon>Eurotiomycetes</taxon>
        <taxon>Eurotiomycetidae</taxon>
        <taxon>Eurotiales</taxon>
        <taxon>Aspergillaceae</taxon>
        <taxon>Penicillium</taxon>
    </lineage>
</organism>
<dbReference type="EMBL" id="LLXE01000058">
    <property type="protein sequence ID" value="KUM64016.1"/>
    <property type="molecule type" value="Genomic_DNA"/>
</dbReference>
<accession>A0A101MNX8</accession>
<comment type="caution">
    <text evidence="1">The sequence shown here is derived from an EMBL/GenBank/DDBJ whole genome shotgun (WGS) entry which is preliminary data.</text>
</comment>
<evidence type="ECO:0000313" key="2">
    <source>
        <dbReference type="Proteomes" id="UP000055045"/>
    </source>
</evidence>
<gene>
    <name evidence="1" type="ORF">ACN42_g3057</name>
</gene>
<sequence length="87" mass="10349">MGEWYFFLFPIPSYIMGMSLCNLDMTIPIHSQLNHYVRWRSTISRYRTFTIYGEDVKADFSSVWSSSVLRTRISLCWQVDSHSHGKY</sequence>
<name>A0A101MNX8_PENFR</name>
<dbReference type="Proteomes" id="UP000055045">
    <property type="component" value="Unassembled WGS sequence"/>
</dbReference>